<dbReference type="Gene3D" id="3.80.10.10">
    <property type="entry name" value="Ribonuclease Inhibitor"/>
    <property type="match status" value="2"/>
</dbReference>
<dbReference type="Gene3D" id="3.40.50.10140">
    <property type="entry name" value="Toll/interleukin-1 receptor homology (TIR) domain"/>
    <property type="match status" value="1"/>
</dbReference>
<evidence type="ECO:0000256" key="4">
    <source>
        <dbReference type="ARBA" id="ARBA00023027"/>
    </source>
</evidence>
<gene>
    <name evidence="6" type="ORF">Fmac_010313</name>
</gene>
<dbReference type="Gene3D" id="1.10.8.430">
    <property type="entry name" value="Helical domain of apoptotic protease-activating factors"/>
    <property type="match status" value="1"/>
</dbReference>
<dbReference type="InterPro" id="IPR032675">
    <property type="entry name" value="LRR_dom_sf"/>
</dbReference>
<dbReference type="InterPro" id="IPR027417">
    <property type="entry name" value="P-loop_NTPase"/>
</dbReference>
<dbReference type="PANTHER" id="PTHR11017:SF431">
    <property type="entry name" value="ADP-RIBOSYL CYCLASE_CYCLIC ADP-RIBOSE HYDROLASE"/>
    <property type="match status" value="1"/>
</dbReference>
<evidence type="ECO:0000259" key="5">
    <source>
        <dbReference type="PROSITE" id="PS50104"/>
    </source>
</evidence>
<dbReference type="PANTHER" id="PTHR11017">
    <property type="entry name" value="LEUCINE-RICH REPEAT-CONTAINING PROTEIN"/>
    <property type="match status" value="1"/>
</dbReference>
<keyword evidence="2" id="KW-0677">Repeat</keyword>
<feature type="domain" description="TIR" evidence="5">
    <location>
        <begin position="10"/>
        <end position="178"/>
    </location>
</feature>
<dbReference type="SUPFAM" id="SSF52058">
    <property type="entry name" value="L domain-like"/>
    <property type="match status" value="1"/>
</dbReference>
<keyword evidence="7" id="KW-1185">Reference proteome</keyword>
<dbReference type="AlphaFoldDB" id="A0ABD1MJZ3"/>
<dbReference type="SUPFAM" id="SSF46785">
    <property type="entry name" value="Winged helix' DNA-binding domain"/>
    <property type="match status" value="1"/>
</dbReference>
<sequence length="756" mass="86235">MALPPCSSSLNYDVFLSFRGSDTRHGFTGHLYKALVDKGIYTFIDDEELQRGEEITPALVKAIKESRIAIIVLSINYASSSFCLDELVTILDCAKTKAMLVLPVFYNMDPSHVRHQKGSFGEALAMHGRRFKNNEDKLHKWKMALHQVANLSGYHFEDGDGYEYQFLGRIVEHVSNKIVPTRLHIADYPVGLGSQVVLVRELVDVKSDDGVHMIGIHGMGGIGKTTLALAVYNLIVDHFDGKCFLQNVREKANNYGLEHLQSIFLSEILGEKKIKLTSIQQGISMTQLKLQRKKVLLVLDDVDKSEQLLAIAGGLDWFGPGSRIVITTRDKHLLTSNEVKKTYQVGGLNKNDALQLLTWKAFKKENVDSSYKEVLNNVVNYASGLPLALEVIGSNLFGKSTEEWKSAINQYERIPNDQILRTLKVSFDALEEEEKSVFLDIACCFKSYALTKVEDILRAHYGHCMKYHIGVLVEKSLIKLTWDTISMHDLIEDMGKEIVRQESPKDPGKRSRLWLQEDTIKVLEDCTGTSDIEIVFLDCDFRNEKVEWNGMSFEKMQNLKTLILKGCEFSQGVKYLPNSLRVLEWWHYPSCCLPSDFNPKKLTIFKLRYSLAKSFELDVLLKRFVNLRVLKLELWEALEQIPDVSGLSNLEELSLKNCWGLITVHDSIGFLDKLRILNVRWCCQLRSFPPLKLTSLEELHLSFCFRLWSFPEILVKMENIRRLDLTGTTIREFPSSVINLIGLKYFLMTNSGIGIW</sequence>
<reference evidence="6 7" key="1">
    <citation type="submission" date="2024-08" db="EMBL/GenBank/DDBJ databases">
        <title>Insights into the chromosomal genome structure of Flemingia macrophylla.</title>
        <authorList>
            <person name="Ding Y."/>
            <person name="Zhao Y."/>
            <person name="Bi W."/>
            <person name="Wu M."/>
            <person name="Zhao G."/>
            <person name="Gong Y."/>
            <person name="Li W."/>
            <person name="Zhang P."/>
        </authorList>
    </citation>
    <scope>NUCLEOTIDE SEQUENCE [LARGE SCALE GENOMIC DNA]</scope>
    <source>
        <strain evidence="6">DYQJB</strain>
        <tissue evidence="6">Leaf</tissue>
    </source>
</reference>
<organism evidence="6 7">
    <name type="scientific">Flemingia macrophylla</name>
    <dbReference type="NCBI Taxonomy" id="520843"/>
    <lineage>
        <taxon>Eukaryota</taxon>
        <taxon>Viridiplantae</taxon>
        <taxon>Streptophyta</taxon>
        <taxon>Embryophyta</taxon>
        <taxon>Tracheophyta</taxon>
        <taxon>Spermatophyta</taxon>
        <taxon>Magnoliopsida</taxon>
        <taxon>eudicotyledons</taxon>
        <taxon>Gunneridae</taxon>
        <taxon>Pentapetalae</taxon>
        <taxon>rosids</taxon>
        <taxon>fabids</taxon>
        <taxon>Fabales</taxon>
        <taxon>Fabaceae</taxon>
        <taxon>Papilionoideae</taxon>
        <taxon>50 kb inversion clade</taxon>
        <taxon>NPAAA clade</taxon>
        <taxon>indigoferoid/millettioid clade</taxon>
        <taxon>Phaseoleae</taxon>
        <taxon>Flemingia</taxon>
    </lineage>
</organism>
<dbReference type="InterPro" id="IPR002182">
    <property type="entry name" value="NB-ARC"/>
</dbReference>
<evidence type="ECO:0000256" key="2">
    <source>
        <dbReference type="ARBA" id="ARBA00022737"/>
    </source>
</evidence>
<dbReference type="PROSITE" id="PS50104">
    <property type="entry name" value="TIR"/>
    <property type="match status" value="1"/>
</dbReference>
<evidence type="ECO:0000313" key="7">
    <source>
        <dbReference type="Proteomes" id="UP001603857"/>
    </source>
</evidence>
<dbReference type="InterPro" id="IPR058192">
    <property type="entry name" value="WHD_ROQ1-like"/>
</dbReference>
<dbReference type="PRINTS" id="PR00364">
    <property type="entry name" value="DISEASERSIST"/>
</dbReference>
<dbReference type="Proteomes" id="UP001603857">
    <property type="component" value="Unassembled WGS sequence"/>
</dbReference>
<proteinExistence type="predicted"/>
<dbReference type="InterPro" id="IPR042197">
    <property type="entry name" value="Apaf_helical"/>
</dbReference>
<dbReference type="FunFam" id="3.40.50.10140:FF:000007">
    <property type="entry name" value="Disease resistance protein (TIR-NBS-LRR class)"/>
    <property type="match status" value="1"/>
</dbReference>
<dbReference type="Pfam" id="PF01582">
    <property type="entry name" value="TIR"/>
    <property type="match status" value="1"/>
</dbReference>
<dbReference type="Gene3D" id="3.40.50.300">
    <property type="entry name" value="P-loop containing nucleotide triphosphate hydrolases"/>
    <property type="match status" value="1"/>
</dbReference>
<dbReference type="Pfam" id="PF23282">
    <property type="entry name" value="WHD_ROQ1"/>
    <property type="match status" value="1"/>
</dbReference>
<evidence type="ECO:0000256" key="3">
    <source>
        <dbReference type="ARBA" id="ARBA00022821"/>
    </source>
</evidence>
<evidence type="ECO:0000313" key="6">
    <source>
        <dbReference type="EMBL" id="KAL2335867.1"/>
    </source>
</evidence>
<dbReference type="InterPro" id="IPR044974">
    <property type="entry name" value="Disease_R_plants"/>
</dbReference>
<dbReference type="InterPro" id="IPR035897">
    <property type="entry name" value="Toll_tir_struct_dom_sf"/>
</dbReference>
<dbReference type="Pfam" id="PF00931">
    <property type="entry name" value="NB-ARC"/>
    <property type="match status" value="1"/>
</dbReference>
<protein>
    <recommendedName>
        <fullName evidence="5">TIR domain-containing protein</fullName>
    </recommendedName>
</protein>
<keyword evidence="4" id="KW-0520">NAD</keyword>
<dbReference type="SUPFAM" id="SSF52540">
    <property type="entry name" value="P-loop containing nucleoside triphosphate hydrolases"/>
    <property type="match status" value="1"/>
</dbReference>
<dbReference type="GO" id="GO:0006952">
    <property type="term" value="P:defense response"/>
    <property type="evidence" value="ECO:0007669"/>
    <property type="project" value="UniProtKB-KW"/>
</dbReference>
<name>A0ABD1MJZ3_9FABA</name>
<dbReference type="SUPFAM" id="SSF52200">
    <property type="entry name" value="Toll/Interleukin receptor TIR domain"/>
    <property type="match status" value="1"/>
</dbReference>
<evidence type="ECO:0000256" key="1">
    <source>
        <dbReference type="ARBA" id="ARBA00022614"/>
    </source>
</evidence>
<dbReference type="InterPro" id="IPR036390">
    <property type="entry name" value="WH_DNA-bd_sf"/>
</dbReference>
<dbReference type="SMART" id="SM00255">
    <property type="entry name" value="TIR"/>
    <property type="match status" value="1"/>
</dbReference>
<dbReference type="EMBL" id="JBGMDY010000004">
    <property type="protein sequence ID" value="KAL2335867.1"/>
    <property type="molecule type" value="Genomic_DNA"/>
</dbReference>
<accession>A0ABD1MJZ3</accession>
<comment type="caution">
    <text evidence="6">The sequence shown here is derived from an EMBL/GenBank/DDBJ whole genome shotgun (WGS) entry which is preliminary data.</text>
</comment>
<dbReference type="InterPro" id="IPR000157">
    <property type="entry name" value="TIR_dom"/>
</dbReference>
<keyword evidence="1" id="KW-0433">Leucine-rich repeat</keyword>
<keyword evidence="3" id="KW-0611">Plant defense</keyword>